<accession>A0A498SLN5</accession>
<protein>
    <submittedName>
        <fullName evidence="3">Uncharacterized protein</fullName>
    </submittedName>
</protein>
<dbReference type="Proteomes" id="UP000276991">
    <property type="component" value="Unassembled WGS sequence"/>
</dbReference>
<feature type="region of interest" description="Disordered" evidence="1">
    <location>
        <begin position="242"/>
        <end position="269"/>
    </location>
</feature>
<feature type="transmembrane region" description="Helical" evidence="2">
    <location>
        <begin position="108"/>
        <end position="127"/>
    </location>
</feature>
<gene>
    <name evidence="3" type="ORF">NAV_LOCUS4438</name>
</gene>
<feature type="transmembrane region" description="Helical" evidence="2">
    <location>
        <begin position="147"/>
        <end position="172"/>
    </location>
</feature>
<organism evidence="3 4">
    <name type="scientific">Acanthocheilonema viteae</name>
    <name type="common">Filarial nematode worm</name>
    <name type="synonym">Dipetalonema viteae</name>
    <dbReference type="NCBI Taxonomy" id="6277"/>
    <lineage>
        <taxon>Eukaryota</taxon>
        <taxon>Metazoa</taxon>
        <taxon>Ecdysozoa</taxon>
        <taxon>Nematoda</taxon>
        <taxon>Chromadorea</taxon>
        <taxon>Rhabditida</taxon>
        <taxon>Spirurina</taxon>
        <taxon>Spiruromorpha</taxon>
        <taxon>Filarioidea</taxon>
        <taxon>Onchocercidae</taxon>
        <taxon>Acanthocheilonema</taxon>
    </lineage>
</organism>
<keyword evidence="2" id="KW-0472">Membrane</keyword>
<proteinExistence type="predicted"/>
<keyword evidence="2" id="KW-1133">Transmembrane helix</keyword>
<evidence type="ECO:0000256" key="2">
    <source>
        <dbReference type="SAM" id="Phobius"/>
    </source>
</evidence>
<dbReference type="EMBL" id="UPTC01000660">
    <property type="protein sequence ID" value="VBB29638.1"/>
    <property type="molecule type" value="Genomic_DNA"/>
</dbReference>
<keyword evidence="2" id="KW-0812">Transmembrane</keyword>
<name>A0A498SLN5_ACAVI</name>
<evidence type="ECO:0000313" key="4">
    <source>
        <dbReference type="Proteomes" id="UP000276991"/>
    </source>
</evidence>
<feature type="transmembrane region" description="Helical" evidence="2">
    <location>
        <begin position="73"/>
        <end position="92"/>
    </location>
</feature>
<evidence type="ECO:0000256" key="1">
    <source>
        <dbReference type="SAM" id="MobiDB-lite"/>
    </source>
</evidence>
<evidence type="ECO:0000313" key="3">
    <source>
        <dbReference type="EMBL" id="VBB29638.1"/>
    </source>
</evidence>
<sequence length="335" mass="38413">MRARARVLTVYRVIAWLCERLCEPLHENCDLGVYISSLTIELFAYMDAINLTSSVMTRRQRHLWICSQIHSRIIFLVVQILMIILSLVILINNASKPLSHGAGCGHSFIAYAIFSGAVAGIWALKLADNMHQKDRRVKKHCFIPPKLIIIPSYIIQIGLMVWFAYEIFYYLVMNMSSFMEQSPLFLFFGVLIPIWLIWIIILYVFAAEINCLVYVINRTDHWRFTQYPPSLLNIRALNNERRPFDSSSSRNRLGHATDMPHERERTSELSITTVNSGSRKTYNNTETRIEVIPSVHATEKTAPCFSECSRMGISMIGSQLETVPEESSKSTNSLL</sequence>
<dbReference type="AlphaFoldDB" id="A0A498SLN5"/>
<keyword evidence="4" id="KW-1185">Reference proteome</keyword>
<reference evidence="3 4" key="1">
    <citation type="submission" date="2018-08" db="EMBL/GenBank/DDBJ databases">
        <authorList>
            <person name="Laetsch R D."/>
            <person name="Stevens L."/>
            <person name="Kumar S."/>
            <person name="Blaxter L. M."/>
        </authorList>
    </citation>
    <scope>NUCLEOTIDE SEQUENCE [LARGE SCALE GENOMIC DNA]</scope>
</reference>
<feature type="compositionally biased region" description="Basic and acidic residues" evidence="1">
    <location>
        <begin position="258"/>
        <end position="267"/>
    </location>
</feature>
<feature type="transmembrane region" description="Helical" evidence="2">
    <location>
        <begin position="184"/>
        <end position="216"/>
    </location>
</feature>
<dbReference type="OrthoDB" id="5857178at2759"/>